<sequence>MSSEASLASFSIMPPRENTIGRKAVFQDGSASDRGVLCDITGQSSGLGGLGGERDDADVNIFAVEAAGARASDPDVVSAVCGEWYGFYSQLDALQSRQGRPNCVFGRLMPCYHPGPSLAADIVVS</sequence>
<organism evidence="1 2">
    <name type="scientific">Saitozyma podzolica</name>
    <dbReference type="NCBI Taxonomy" id="1890683"/>
    <lineage>
        <taxon>Eukaryota</taxon>
        <taxon>Fungi</taxon>
        <taxon>Dikarya</taxon>
        <taxon>Basidiomycota</taxon>
        <taxon>Agaricomycotina</taxon>
        <taxon>Tremellomycetes</taxon>
        <taxon>Tremellales</taxon>
        <taxon>Trimorphomycetaceae</taxon>
        <taxon>Saitozyma</taxon>
    </lineage>
</organism>
<dbReference type="Proteomes" id="UP000279259">
    <property type="component" value="Unassembled WGS sequence"/>
</dbReference>
<comment type="caution">
    <text evidence="1">The sequence shown here is derived from an EMBL/GenBank/DDBJ whole genome shotgun (WGS) entry which is preliminary data.</text>
</comment>
<evidence type="ECO:0000313" key="2">
    <source>
        <dbReference type="Proteomes" id="UP000279259"/>
    </source>
</evidence>
<evidence type="ECO:0000313" key="1">
    <source>
        <dbReference type="EMBL" id="RSH85421.1"/>
    </source>
</evidence>
<gene>
    <name evidence="1" type="ORF">EHS25_004817</name>
</gene>
<dbReference type="EMBL" id="RSCD01000020">
    <property type="protein sequence ID" value="RSH85421.1"/>
    <property type="molecule type" value="Genomic_DNA"/>
</dbReference>
<name>A0A427Y2X1_9TREE</name>
<dbReference type="AlphaFoldDB" id="A0A427Y2X1"/>
<keyword evidence="2" id="KW-1185">Reference proteome</keyword>
<reference evidence="1 2" key="1">
    <citation type="submission" date="2018-11" db="EMBL/GenBank/DDBJ databases">
        <title>Genome sequence of Saitozyma podzolica DSM 27192.</title>
        <authorList>
            <person name="Aliyu H."/>
            <person name="Gorte O."/>
            <person name="Ochsenreither K."/>
        </authorList>
    </citation>
    <scope>NUCLEOTIDE SEQUENCE [LARGE SCALE GENOMIC DNA]</scope>
    <source>
        <strain evidence="1 2">DSM 27192</strain>
    </source>
</reference>
<protein>
    <submittedName>
        <fullName evidence="1">Uncharacterized protein</fullName>
    </submittedName>
</protein>
<proteinExistence type="predicted"/>
<accession>A0A427Y2X1</accession>